<name>A0A0S4JSP3_BODSA</name>
<dbReference type="EMBL" id="CYKH01002130">
    <property type="protein sequence ID" value="CUG93218.1"/>
    <property type="molecule type" value="Genomic_DNA"/>
</dbReference>
<gene>
    <name evidence="2" type="ORF">BSAL_41425</name>
</gene>
<evidence type="ECO:0000313" key="2">
    <source>
        <dbReference type="EMBL" id="CUG93218.1"/>
    </source>
</evidence>
<dbReference type="Pfam" id="PF00179">
    <property type="entry name" value="UQ_con"/>
    <property type="match status" value="1"/>
</dbReference>
<protein>
    <submittedName>
        <fullName evidence="2">Ubiquitin-conjugating enzyme, putative</fullName>
    </submittedName>
</protein>
<dbReference type="InterPro" id="IPR000608">
    <property type="entry name" value="UBC"/>
</dbReference>
<feature type="domain" description="UBC core" evidence="1">
    <location>
        <begin position="10"/>
        <end position="124"/>
    </location>
</feature>
<dbReference type="Gene3D" id="3.10.110.10">
    <property type="entry name" value="Ubiquitin Conjugating Enzyme"/>
    <property type="match status" value="1"/>
</dbReference>
<accession>A0A0S4JSP3</accession>
<dbReference type="CDD" id="cd00195">
    <property type="entry name" value="UBCc_UEV"/>
    <property type="match status" value="1"/>
</dbReference>
<dbReference type="VEuPathDB" id="TriTrypDB:BSAL_41425"/>
<dbReference type="AlphaFoldDB" id="A0A0S4JSP3"/>
<organism evidence="2 3">
    <name type="scientific">Bodo saltans</name>
    <name type="common">Flagellated protozoan</name>
    <dbReference type="NCBI Taxonomy" id="75058"/>
    <lineage>
        <taxon>Eukaryota</taxon>
        <taxon>Discoba</taxon>
        <taxon>Euglenozoa</taxon>
        <taxon>Kinetoplastea</taxon>
        <taxon>Metakinetoplastina</taxon>
        <taxon>Eubodonida</taxon>
        <taxon>Bodonidae</taxon>
        <taxon>Bodo</taxon>
    </lineage>
</organism>
<sequence>MATNIENELKVLMKKGVHVEKINGSASQLLVYIPGPKGSDYDGAHTWWQLVIPESYPNLAPALFSVTKNGAALPHPNLHTDTAARNEQRLCIAQLRNWPPGGRTLNEITKLIEEFLKTPNWEDANPAGNITKQNLKALVTAWTATQA</sequence>
<proteinExistence type="predicted"/>
<dbReference type="Proteomes" id="UP000051952">
    <property type="component" value="Unassembled WGS sequence"/>
</dbReference>
<dbReference type="SUPFAM" id="SSF54495">
    <property type="entry name" value="UBC-like"/>
    <property type="match status" value="1"/>
</dbReference>
<reference evidence="3" key="1">
    <citation type="submission" date="2015-09" db="EMBL/GenBank/DDBJ databases">
        <authorList>
            <consortium name="Pathogen Informatics"/>
        </authorList>
    </citation>
    <scope>NUCLEOTIDE SEQUENCE [LARGE SCALE GENOMIC DNA]</scope>
    <source>
        <strain evidence="3">Lake Konstanz</strain>
    </source>
</reference>
<evidence type="ECO:0000313" key="3">
    <source>
        <dbReference type="Proteomes" id="UP000051952"/>
    </source>
</evidence>
<evidence type="ECO:0000259" key="1">
    <source>
        <dbReference type="Pfam" id="PF00179"/>
    </source>
</evidence>
<dbReference type="InterPro" id="IPR016135">
    <property type="entry name" value="UBQ-conjugating_enzyme/RWD"/>
</dbReference>
<keyword evidence="3" id="KW-1185">Reference proteome</keyword>